<reference evidence="2 3" key="1">
    <citation type="submission" date="2013-11" db="EMBL/GenBank/DDBJ databases">
        <title>The Damaraland mole rat (Fukomys damarensis) genome and evolution of African mole rats.</title>
        <authorList>
            <person name="Gladyshev V.N."/>
            <person name="Fang X."/>
        </authorList>
    </citation>
    <scope>NUCLEOTIDE SEQUENCE [LARGE SCALE GENOMIC DNA]</scope>
    <source>
        <tissue evidence="2">Liver</tissue>
    </source>
</reference>
<name>A0A091CJL9_FUKDA</name>
<sequence length="289" mass="30163">MESLLDTVVFGCSIVLNLSSDQDRASSESDLYGGGIGDVPELRASPCPRLLLSSVLFFTSSSLLLPSSLRRLALDLAQASVKYCGARLNKLLHSFQSSVMHIRTLFGLPEAEDLETGGDSPTRRPGAPAQPGKLVPGRPGRWGGAVTAPPGRRGDQCSDPAHPGVENGSVLPGPKRGQKRDVWNGNGAQEQRTRTGRRSRSGGADSGGSPPYASGRCPTALDSAYANDLAPDPSRIRLCAVRRGCAATKLALWLRPATRSGLVAGGSQAADWVAKQPFGVALVGSGAPE</sequence>
<gene>
    <name evidence="2" type="ORF">H920_19920</name>
</gene>
<proteinExistence type="predicted"/>
<dbReference type="AlphaFoldDB" id="A0A091CJL9"/>
<protein>
    <submittedName>
        <fullName evidence="2">Uncharacterized protein</fullName>
    </submittedName>
</protein>
<dbReference type="EMBL" id="KN125342">
    <property type="protein sequence ID" value="KFO18709.1"/>
    <property type="molecule type" value="Genomic_DNA"/>
</dbReference>
<keyword evidence="3" id="KW-1185">Reference proteome</keyword>
<organism evidence="2 3">
    <name type="scientific">Fukomys damarensis</name>
    <name type="common">Damaraland mole rat</name>
    <name type="synonym">Cryptomys damarensis</name>
    <dbReference type="NCBI Taxonomy" id="885580"/>
    <lineage>
        <taxon>Eukaryota</taxon>
        <taxon>Metazoa</taxon>
        <taxon>Chordata</taxon>
        <taxon>Craniata</taxon>
        <taxon>Vertebrata</taxon>
        <taxon>Euteleostomi</taxon>
        <taxon>Mammalia</taxon>
        <taxon>Eutheria</taxon>
        <taxon>Euarchontoglires</taxon>
        <taxon>Glires</taxon>
        <taxon>Rodentia</taxon>
        <taxon>Hystricomorpha</taxon>
        <taxon>Bathyergidae</taxon>
        <taxon>Fukomys</taxon>
    </lineage>
</organism>
<evidence type="ECO:0000313" key="2">
    <source>
        <dbReference type="EMBL" id="KFO18709.1"/>
    </source>
</evidence>
<dbReference type="Proteomes" id="UP000028990">
    <property type="component" value="Unassembled WGS sequence"/>
</dbReference>
<evidence type="ECO:0000256" key="1">
    <source>
        <dbReference type="SAM" id="MobiDB-lite"/>
    </source>
</evidence>
<feature type="region of interest" description="Disordered" evidence="1">
    <location>
        <begin position="112"/>
        <end position="216"/>
    </location>
</feature>
<feature type="compositionally biased region" description="Low complexity" evidence="1">
    <location>
        <begin position="201"/>
        <end position="215"/>
    </location>
</feature>
<evidence type="ECO:0000313" key="3">
    <source>
        <dbReference type="Proteomes" id="UP000028990"/>
    </source>
</evidence>
<accession>A0A091CJL9</accession>